<dbReference type="Gene3D" id="3.30.70.260">
    <property type="match status" value="1"/>
</dbReference>
<dbReference type="SUPFAM" id="SSF143548">
    <property type="entry name" value="Serine metabolism enzymes domain"/>
    <property type="match status" value="1"/>
</dbReference>
<dbReference type="Pfam" id="PF01842">
    <property type="entry name" value="ACT"/>
    <property type="match status" value="1"/>
</dbReference>
<evidence type="ECO:0000256" key="3">
    <source>
        <dbReference type="ARBA" id="ARBA00008636"/>
    </source>
</evidence>
<dbReference type="NCBIfam" id="TIGR00719">
    <property type="entry name" value="sda_beta"/>
    <property type="match status" value="1"/>
</dbReference>
<evidence type="ECO:0000256" key="7">
    <source>
        <dbReference type="ARBA" id="ARBA00023004"/>
    </source>
</evidence>
<evidence type="ECO:0000256" key="5">
    <source>
        <dbReference type="ARBA" id="ARBA00022485"/>
    </source>
</evidence>
<comment type="catalytic activity">
    <reaction evidence="10 11 12">
        <text>L-serine = pyruvate + NH4(+)</text>
        <dbReference type="Rhea" id="RHEA:19169"/>
        <dbReference type="ChEBI" id="CHEBI:15361"/>
        <dbReference type="ChEBI" id="CHEBI:28938"/>
        <dbReference type="ChEBI" id="CHEBI:33384"/>
        <dbReference type="EC" id="4.3.1.17"/>
    </reaction>
</comment>
<dbReference type="InterPro" id="IPR005131">
    <property type="entry name" value="Ser_deHydtase_bsu"/>
</dbReference>
<dbReference type="Pfam" id="PF03315">
    <property type="entry name" value="SDH_beta"/>
    <property type="match status" value="1"/>
</dbReference>
<dbReference type="UniPathway" id="UPA00138"/>
<keyword evidence="6 11" id="KW-0479">Metal-binding</keyword>
<evidence type="ECO:0000256" key="10">
    <source>
        <dbReference type="ARBA" id="ARBA00049406"/>
    </source>
</evidence>
<dbReference type="InterPro" id="IPR045865">
    <property type="entry name" value="ACT-like_dom_sf"/>
</dbReference>
<comment type="pathway">
    <text evidence="2 11">Carbohydrate biosynthesis; gluconeogenesis.</text>
</comment>
<comment type="cofactor">
    <cofactor evidence="1 12">
        <name>[4Fe-4S] cluster</name>
        <dbReference type="ChEBI" id="CHEBI:49883"/>
    </cofactor>
</comment>
<name>A0A841U4V0_9BACL</name>
<evidence type="ECO:0000259" key="13">
    <source>
        <dbReference type="PROSITE" id="PS51671"/>
    </source>
</evidence>
<accession>A0A841U4V0</accession>
<evidence type="ECO:0000256" key="11">
    <source>
        <dbReference type="PIRNR" id="PIRNR036692"/>
    </source>
</evidence>
<dbReference type="PANTHER" id="PTHR30182:SF12">
    <property type="entry name" value="L-SERINE DEHYDRATASE, BETA CHAIN-RELATED"/>
    <property type="match status" value="1"/>
</dbReference>
<keyword evidence="7 11" id="KW-0408">Iron</keyword>
<dbReference type="PANTHER" id="PTHR30182">
    <property type="entry name" value="L-SERINE DEHYDRATASE"/>
    <property type="match status" value="1"/>
</dbReference>
<dbReference type="PROSITE" id="PS51671">
    <property type="entry name" value="ACT"/>
    <property type="match status" value="1"/>
</dbReference>
<protein>
    <recommendedName>
        <fullName evidence="11">L-serine deaminase</fullName>
    </recommendedName>
</protein>
<dbReference type="GO" id="GO:0003941">
    <property type="term" value="F:L-serine ammonia-lyase activity"/>
    <property type="evidence" value="ECO:0007669"/>
    <property type="project" value="UniProtKB-UniRule"/>
</dbReference>
<keyword evidence="15" id="KW-1185">Reference proteome</keyword>
<dbReference type="RefSeq" id="WP_185139669.1">
    <property type="nucleotide sequence ID" value="NZ_JACJVR010000138.1"/>
</dbReference>
<dbReference type="EMBL" id="JACJVR010000138">
    <property type="protein sequence ID" value="MBB6695717.1"/>
    <property type="molecule type" value="Genomic_DNA"/>
</dbReference>
<keyword evidence="9 11" id="KW-0456">Lyase</keyword>
<gene>
    <name evidence="14" type="primary">sdaAB</name>
    <name evidence="14" type="ORF">H7B90_30425</name>
</gene>
<dbReference type="PIRSF" id="PIRSF036692">
    <property type="entry name" value="SDH_B"/>
    <property type="match status" value="1"/>
</dbReference>
<dbReference type="Proteomes" id="UP000553776">
    <property type="component" value="Unassembled WGS sequence"/>
</dbReference>
<proteinExistence type="inferred from homology"/>
<dbReference type="GO" id="GO:0046872">
    <property type="term" value="F:metal ion binding"/>
    <property type="evidence" value="ECO:0007669"/>
    <property type="project" value="UniProtKB-UniRule"/>
</dbReference>
<evidence type="ECO:0000256" key="1">
    <source>
        <dbReference type="ARBA" id="ARBA00001966"/>
    </source>
</evidence>
<evidence type="ECO:0000256" key="6">
    <source>
        <dbReference type="ARBA" id="ARBA00022723"/>
    </source>
</evidence>
<evidence type="ECO:0000256" key="2">
    <source>
        <dbReference type="ARBA" id="ARBA00004742"/>
    </source>
</evidence>
<keyword evidence="8 11" id="KW-0411">Iron-sulfur</keyword>
<dbReference type="AlphaFoldDB" id="A0A841U4V0"/>
<dbReference type="InterPro" id="IPR004643">
    <property type="entry name" value="Fe-S_L-Ser_bsu"/>
</dbReference>
<reference evidence="14 15" key="1">
    <citation type="submission" date="2020-08" db="EMBL/GenBank/DDBJ databases">
        <title>Cohnella phylogeny.</title>
        <authorList>
            <person name="Dunlap C."/>
        </authorList>
    </citation>
    <scope>NUCLEOTIDE SEQUENCE [LARGE SCALE GENOMIC DNA]</scope>
    <source>
        <strain evidence="14 15">DSM 25239</strain>
    </source>
</reference>
<sequence length="227" mass="24104">MRFKDVFSIIGPSMVGPSSSHTAGAVRIGLAARQALGEPPLEADILLYGSFAQTYRGHGTDLALIAGLLGYSTDDERIPDAYRQAELAGLQVRIQAEKRPEAHPNTAALSLRGRTERIRAKGRSIGGGNVEIVGIDRFDVKFAAAQPTLLVFHADRSGMVAEVSGVLTRAQVNISHMQVDRESRNGAALTVVECDQLPGGEALREIGRIAGVGKVRLIDLAAKEGIG</sequence>
<dbReference type="CDD" id="cd04903">
    <property type="entry name" value="ACT_LSD"/>
    <property type="match status" value="1"/>
</dbReference>
<comment type="similarity">
    <text evidence="3 11 12">Belongs to the iron-sulfur dependent L-serine dehydratase family.</text>
</comment>
<feature type="domain" description="ACT" evidence="13">
    <location>
        <begin position="148"/>
        <end position="220"/>
    </location>
</feature>
<organism evidence="14 15">
    <name type="scientific">Cohnella xylanilytica</name>
    <dbReference type="NCBI Taxonomy" id="557555"/>
    <lineage>
        <taxon>Bacteria</taxon>
        <taxon>Bacillati</taxon>
        <taxon>Bacillota</taxon>
        <taxon>Bacilli</taxon>
        <taxon>Bacillales</taxon>
        <taxon>Paenibacillaceae</taxon>
        <taxon>Cohnella</taxon>
    </lineage>
</organism>
<keyword evidence="5 11" id="KW-0004">4Fe-4S</keyword>
<evidence type="ECO:0000313" key="14">
    <source>
        <dbReference type="EMBL" id="MBB6695717.1"/>
    </source>
</evidence>
<dbReference type="InterPro" id="IPR002912">
    <property type="entry name" value="ACT_dom"/>
</dbReference>
<comment type="caution">
    <text evidence="14">The sequence shown here is derived from an EMBL/GenBank/DDBJ whole genome shotgun (WGS) entry which is preliminary data.</text>
</comment>
<dbReference type="GO" id="GO:0051539">
    <property type="term" value="F:4 iron, 4 sulfur cluster binding"/>
    <property type="evidence" value="ECO:0007669"/>
    <property type="project" value="UniProtKB-UniRule"/>
</dbReference>
<dbReference type="Gene3D" id="3.30.1330.90">
    <property type="entry name" value="D-3-phosphoglycerate dehydrogenase, domain 3"/>
    <property type="match status" value="1"/>
</dbReference>
<dbReference type="GO" id="GO:0006094">
    <property type="term" value="P:gluconeogenesis"/>
    <property type="evidence" value="ECO:0007669"/>
    <property type="project" value="UniProtKB-UniRule"/>
</dbReference>
<evidence type="ECO:0000256" key="12">
    <source>
        <dbReference type="RuleBase" id="RU366059"/>
    </source>
</evidence>
<evidence type="ECO:0000313" key="15">
    <source>
        <dbReference type="Proteomes" id="UP000553776"/>
    </source>
</evidence>
<dbReference type="InterPro" id="IPR029009">
    <property type="entry name" value="ASB_dom_sf"/>
</dbReference>
<evidence type="ECO:0000256" key="4">
    <source>
        <dbReference type="ARBA" id="ARBA00022432"/>
    </source>
</evidence>
<keyword evidence="4 11" id="KW-0312">Gluconeogenesis</keyword>
<evidence type="ECO:0000256" key="9">
    <source>
        <dbReference type="ARBA" id="ARBA00023239"/>
    </source>
</evidence>
<evidence type="ECO:0000256" key="8">
    <source>
        <dbReference type="ARBA" id="ARBA00023014"/>
    </source>
</evidence>
<dbReference type="InterPro" id="IPR051318">
    <property type="entry name" value="Fe-S_L-Ser"/>
</dbReference>
<dbReference type="SUPFAM" id="SSF55021">
    <property type="entry name" value="ACT-like"/>
    <property type="match status" value="1"/>
</dbReference>